<comment type="caution">
    <text evidence="1">The sequence shown here is derived from an EMBL/GenBank/DDBJ whole genome shotgun (WGS) entry which is preliminary data.</text>
</comment>
<proteinExistence type="predicted"/>
<accession>A0ABV1FTW1</accession>
<reference evidence="1 2" key="1">
    <citation type="submission" date="2024-04" db="EMBL/GenBank/DDBJ databases">
        <title>Human intestinal bacterial collection.</title>
        <authorList>
            <person name="Pauvert C."/>
            <person name="Hitch T.C.A."/>
            <person name="Clavel T."/>
        </authorList>
    </citation>
    <scope>NUCLEOTIDE SEQUENCE [LARGE SCALE GENOMIC DNA]</scope>
    <source>
        <strain evidence="1 2">CLA-AA-H145</strain>
    </source>
</reference>
<dbReference type="EMBL" id="JBBNFP010000103">
    <property type="protein sequence ID" value="MEQ2487865.1"/>
    <property type="molecule type" value="Genomic_DNA"/>
</dbReference>
<dbReference type="RefSeq" id="WP_215760951.1">
    <property type="nucleotide sequence ID" value="NZ_JAHKBE010000107.1"/>
</dbReference>
<protein>
    <recommendedName>
        <fullName evidence="3">Lipoprotein</fullName>
    </recommendedName>
</protein>
<evidence type="ECO:0000313" key="1">
    <source>
        <dbReference type="EMBL" id="MEQ2487865.1"/>
    </source>
</evidence>
<keyword evidence="2" id="KW-1185">Reference proteome</keyword>
<dbReference type="PROSITE" id="PS51257">
    <property type="entry name" value="PROKAR_LIPOPROTEIN"/>
    <property type="match status" value="1"/>
</dbReference>
<dbReference type="Proteomes" id="UP001487296">
    <property type="component" value="Unassembled WGS sequence"/>
</dbReference>
<gene>
    <name evidence="1" type="ORF">AAAT34_12555</name>
</gene>
<evidence type="ECO:0008006" key="3">
    <source>
        <dbReference type="Google" id="ProtNLM"/>
    </source>
</evidence>
<evidence type="ECO:0000313" key="2">
    <source>
        <dbReference type="Proteomes" id="UP001487296"/>
    </source>
</evidence>
<organism evidence="1 2">
    <name type="scientific">Hallella faecis</name>
    <dbReference type="NCBI Taxonomy" id="2841596"/>
    <lineage>
        <taxon>Bacteria</taxon>
        <taxon>Pseudomonadati</taxon>
        <taxon>Bacteroidota</taxon>
        <taxon>Bacteroidia</taxon>
        <taxon>Bacteroidales</taxon>
        <taxon>Prevotellaceae</taxon>
        <taxon>Hallella</taxon>
    </lineage>
</organism>
<sequence>MTKRIYIGLLGLLGLFASCSEHNPNCKKLEKIHKLEKQYLESHKCEVGKVNLYVENTGSMDGYVNGNTEFKTDLFNIVKLLGEKDPVNKFFINADTTIQTNLSDYEFSNGMSVGVFQSRGGNRESSNIAELLERIIQKADSTGISIFVSDCVFDPQNDPDIEKCLGQQKTTIQIALKRKLEKDSNFGVIVYRLMSSFTGFYYNKVKPHTYLTNTQRPYYMWIFGDANKLRKVRDLLGKDVERRVGKNIAVAMNTIETLPYYSPSAKCNKARGKHIDEPNEVKGTFSFWVKVDFKTIPLDDAYLMDVTNYDLPKNSGYIIEKVMKCKKEDSKYTHKIKITKNIGNVKNNLNSATL</sequence>
<name>A0ABV1FTW1_9BACT</name>